<organism evidence="9 10">
    <name type="scientific">Kolteria novifilia</name>
    <dbReference type="NCBI Taxonomy" id="2527975"/>
    <lineage>
        <taxon>Bacteria</taxon>
        <taxon>Pseudomonadati</taxon>
        <taxon>Planctomycetota</taxon>
        <taxon>Planctomycetia</taxon>
        <taxon>Kolteriales</taxon>
        <taxon>Kolteriaceae</taxon>
        <taxon>Kolteria</taxon>
    </lineage>
</organism>
<evidence type="ECO:0000259" key="8">
    <source>
        <dbReference type="PROSITE" id="PS51900"/>
    </source>
</evidence>
<comment type="similarity">
    <text evidence="1">Belongs to the 'phage' integrase family.</text>
</comment>
<feature type="region of interest" description="Disordered" evidence="6">
    <location>
        <begin position="281"/>
        <end position="300"/>
    </location>
</feature>
<dbReference type="PANTHER" id="PTHR30349">
    <property type="entry name" value="PHAGE INTEGRASE-RELATED"/>
    <property type="match status" value="1"/>
</dbReference>
<dbReference type="PROSITE" id="PS51900">
    <property type="entry name" value="CB"/>
    <property type="match status" value="1"/>
</dbReference>
<evidence type="ECO:0000256" key="5">
    <source>
        <dbReference type="PROSITE-ProRule" id="PRU01248"/>
    </source>
</evidence>
<dbReference type="Gene3D" id="1.10.150.130">
    <property type="match status" value="1"/>
</dbReference>
<dbReference type="OrthoDB" id="281130at2"/>
<keyword evidence="10" id="KW-1185">Reference proteome</keyword>
<proteinExistence type="inferred from homology"/>
<dbReference type="KEGG" id="knv:Pan216_29970"/>
<evidence type="ECO:0000313" key="10">
    <source>
        <dbReference type="Proteomes" id="UP000317093"/>
    </source>
</evidence>
<dbReference type="InterPro" id="IPR002104">
    <property type="entry name" value="Integrase_catalytic"/>
</dbReference>
<dbReference type="Pfam" id="PF00589">
    <property type="entry name" value="Phage_integrase"/>
    <property type="match status" value="1"/>
</dbReference>
<dbReference type="AlphaFoldDB" id="A0A518B576"/>
<evidence type="ECO:0000256" key="6">
    <source>
        <dbReference type="SAM" id="MobiDB-lite"/>
    </source>
</evidence>
<dbReference type="GO" id="GO:0015074">
    <property type="term" value="P:DNA integration"/>
    <property type="evidence" value="ECO:0007669"/>
    <property type="project" value="UniProtKB-KW"/>
</dbReference>
<dbReference type="InterPro" id="IPR044068">
    <property type="entry name" value="CB"/>
</dbReference>
<dbReference type="InterPro" id="IPR050090">
    <property type="entry name" value="Tyrosine_recombinase_XerCD"/>
</dbReference>
<dbReference type="CDD" id="cd00397">
    <property type="entry name" value="DNA_BRE_C"/>
    <property type="match status" value="1"/>
</dbReference>
<dbReference type="GO" id="GO:0003677">
    <property type="term" value="F:DNA binding"/>
    <property type="evidence" value="ECO:0007669"/>
    <property type="project" value="UniProtKB-UniRule"/>
</dbReference>
<evidence type="ECO:0000256" key="1">
    <source>
        <dbReference type="ARBA" id="ARBA00008857"/>
    </source>
</evidence>
<evidence type="ECO:0000256" key="4">
    <source>
        <dbReference type="ARBA" id="ARBA00023172"/>
    </source>
</evidence>
<dbReference type="Pfam" id="PF13102">
    <property type="entry name" value="Phage_int_SAM_5"/>
    <property type="match status" value="1"/>
</dbReference>
<gene>
    <name evidence="9" type="ORF">Pan216_29970</name>
</gene>
<dbReference type="RefSeq" id="WP_145258652.1">
    <property type="nucleotide sequence ID" value="NZ_CP036279.1"/>
</dbReference>
<dbReference type="Proteomes" id="UP000317093">
    <property type="component" value="Chromosome"/>
</dbReference>
<protein>
    <submittedName>
        <fullName evidence="9">Site-specific tyrosine recombinase XerD</fullName>
    </submittedName>
</protein>
<evidence type="ECO:0000259" key="7">
    <source>
        <dbReference type="PROSITE" id="PS51898"/>
    </source>
</evidence>
<dbReference type="InterPro" id="IPR013762">
    <property type="entry name" value="Integrase-like_cat_sf"/>
</dbReference>
<feature type="domain" description="Tyr recombinase" evidence="7">
    <location>
        <begin position="101"/>
        <end position="286"/>
    </location>
</feature>
<dbReference type="PANTHER" id="PTHR30349:SF64">
    <property type="entry name" value="PROPHAGE INTEGRASE INTD-RELATED"/>
    <property type="match status" value="1"/>
</dbReference>
<name>A0A518B576_9BACT</name>
<evidence type="ECO:0000256" key="3">
    <source>
        <dbReference type="ARBA" id="ARBA00023125"/>
    </source>
</evidence>
<dbReference type="InterPro" id="IPR010998">
    <property type="entry name" value="Integrase_recombinase_N"/>
</dbReference>
<dbReference type="GO" id="GO:0006310">
    <property type="term" value="P:DNA recombination"/>
    <property type="evidence" value="ECO:0007669"/>
    <property type="project" value="UniProtKB-KW"/>
</dbReference>
<reference evidence="9 10" key="1">
    <citation type="submission" date="2019-02" db="EMBL/GenBank/DDBJ databases">
        <title>Deep-cultivation of Planctomycetes and their phenomic and genomic characterization uncovers novel biology.</title>
        <authorList>
            <person name="Wiegand S."/>
            <person name="Jogler M."/>
            <person name="Boedeker C."/>
            <person name="Pinto D."/>
            <person name="Vollmers J."/>
            <person name="Rivas-Marin E."/>
            <person name="Kohn T."/>
            <person name="Peeters S.H."/>
            <person name="Heuer A."/>
            <person name="Rast P."/>
            <person name="Oberbeckmann S."/>
            <person name="Bunk B."/>
            <person name="Jeske O."/>
            <person name="Meyerdierks A."/>
            <person name="Storesund J.E."/>
            <person name="Kallscheuer N."/>
            <person name="Luecker S."/>
            <person name="Lage O.M."/>
            <person name="Pohl T."/>
            <person name="Merkel B.J."/>
            <person name="Hornburger P."/>
            <person name="Mueller R.-W."/>
            <person name="Bruemmer F."/>
            <person name="Labrenz M."/>
            <person name="Spormann A.M."/>
            <person name="Op den Camp H."/>
            <person name="Overmann J."/>
            <person name="Amann R."/>
            <person name="Jetten M.S.M."/>
            <person name="Mascher T."/>
            <person name="Medema M.H."/>
            <person name="Devos D.P."/>
            <person name="Kaster A.-K."/>
            <person name="Ovreas L."/>
            <person name="Rohde M."/>
            <person name="Galperin M.Y."/>
            <person name="Jogler C."/>
        </authorList>
    </citation>
    <scope>NUCLEOTIDE SEQUENCE [LARGE SCALE GENOMIC DNA]</scope>
    <source>
        <strain evidence="9 10">Pan216</strain>
    </source>
</reference>
<dbReference type="SUPFAM" id="SSF56349">
    <property type="entry name" value="DNA breaking-rejoining enzymes"/>
    <property type="match status" value="1"/>
</dbReference>
<dbReference type="InterPro" id="IPR011010">
    <property type="entry name" value="DNA_brk_join_enz"/>
</dbReference>
<keyword evidence="4" id="KW-0233">DNA recombination</keyword>
<feature type="domain" description="Core-binding (CB)" evidence="8">
    <location>
        <begin position="1"/>
        <end position="82"/>
    </location>
</feature>
<evidence type="ECO:0000256" key="2">
    <source>
        <dbReference type="ARBA" id="ARBA00022908"/>
    </source>
</evidence>
<dbReference type="EMBL" id="CP036279">
    <property type="protein sequence ID" value="QDU62130.1"/>
    <property type="molecule type" value="Genomic_DNA"/>
</dbReference>
<accession>A0A518B576</accession>
<dbReference type="PROSITE" id="PS51898">
    <property type="entry name" value="TYR_RECOMBINASE"/>
    <property type="match status" value="1"/>
</dbReference>
<keyword evidence="2" id="KW-0229">DNA integration</keyword>
<dbReference type="InterPro" id="IPR025269">
    <property type="entry name" value="SAM-like_dom"/>
</dbReference>
<keyword evidence="3 5" id="KW-0238">DNA-binding</keyword>
<sequence length="300" mass="34335">MHTFFTQHYQPLRLTGRSWRTVEQYEVAISNFSAFLGRPATLDDLSDHAVARLAQWMLDRGRSTATANKTLRHLRALWRFARKRKLIASKPRFEPLAEYDRSPRAWTAEEVSRLLDACRQVEGDIGSVTARSFWPALVLFVFDTGIRKQATLNLSPVDVDLESRSVTIPAELQKNRREETHGFSSQTAEAIAAMGTDDREFLFPWPHDRYRRTTWTWLNRAFRDIVEAADLDASAGHFQRLRRTRATLGEMVAPGSATLDLGHSRRSITLKHYIDRRQLGRSPVVDRLPRPGQSPPTPTS</sequence>
<dbReference type="Gene3D" id="1.10.443.10">
    <property type="entry name" value="Intergrase catalytic core"/>
    <property type="match status" value="1"/>
</dbReference>
<evidence type="ECO:0000313" key="9">
    <source>
        <dbReference type="EMBL" id="QDU62130.1"/>
    </source>
</evidence>